<feature type="compositionally biased region" description="Basic and acidic residues" evidence="2">
    <location>
        <begin position="37"/>
        <end position="46"/>
    </location>
</feature>
<proteinExistence type="predicted"/>
<protein>
    <submittedName>
        <fullName evidence="3">Uncharacterized protein</fullName>
    </submittedName>
</protein>
<organism evidence="3 4">
    <name type="scientific">Dendrothele bispora (strain CBS 962.96)</name>
    <dbReference type="NCBI Taxonomy" id="1314807"/>
    <lineage>
        <taxon>Eukaryota</taxon>
        <taxon>Fungi</taxon>
        <taxon>Dikarya</taxon>
        <taxon>Basidiomycota</taxon>
        <taxon>Agaricomycotina</taxon>
        <taxon>Agaricomycetes</taxon>
        <taxon>Agaricomycetidae</taxon>
        <taxon>Agaricales</taxon>
        <taxon>Agaricales incertae sedis</taxon>
        <taxon>Dendrothele</taxon>
    </lineage>
</organism>
<dbReference type="EMBL" id="ML179045">
    <property type="protein sequence ID" value="THV05932.1"/>
    <property type="molecule type" value="Genomic_DNA"/>
</dbReference>
<gene>
    <name evidence="3" type="ORF">K435DRAFT_789697</name>
</gene>
<sequence length="596" mass="68466">MSSKHQLDIKSESLRKRPRLNAKPLPPSRSRAVKQVTKVEEKRPHETQSVISIHSDGPEEIETAKVEVISIDSDGPRDIETRNVESQENINIGDDDDYAEEVRLMSRIAAEAWHDSVRDVVNLNKKTVSDVAVQTDPSLSVSISPAQLVSFDQLLTDLQNCCNHLREKFDDAQRCSNIGWSKFRASDAQCRYLALERDQARKELDKANETKEKAITQAEFWKKISNTGEKISALLTFWRKLSSEFNRVAGILGISGDASASPFSFYVVSSSFRINREVFSFSFPFRSNDEVIRNSYPSRTETKEQSNQITRHQEKLAMQKIPRQIWVTREDKVRLVMTIQKRWHTDFLPAKCHKTLLISCSNSVNPNNVTTENGTNYMVRIVRLPISFPIFSTFPPITRTRLPTPSYQKSFPASLPRSGRKYIRRVFLISPFFFFSLQWLQEERTCQYTIQHPPLFPTAKPLSVRVVSLEFWRIRGILKDVTRFRINRIICSSRPTRVVASQMRQAQKLFVKDVIYIDGIQSAFVHELWTRPHVGSTKVDVHGICHSTFTYKFTRAVTLYIHGFCCSHVKSTKTDTVDVHVVRAMMTSKGATTWVI</sequence>
<feature type="region of interest" description="Disordered" evidence="2">
    <location>
        <begin position="1"/>
        <end position="50"/>
    </location>
</feature>
<keyword evidence="4" id="KW-1185">Reference proteome</keyword>
<keyword evidence="1" id="KW-0175">Coiled coil</keyword>
<dbReference type="Proteomes" id="UP000297245">
    <property type="component" value="Unassembled WGS sequence"/>
</dbReference>
<evidence type="ECO:0000256" key="2">
    <source>
        <dbReference type="SAM" id="MobiDB-lite"/>
    </source>
</evidence>
<evidence type="ECO:0000313" key="3">
    <source>
        <dbReference type="EMBL" id="THV05932.1"/>
    </source>
</evidence>
<accession>A0A4S8MSI2</accession>
<dbReference type="AlphaFoldDB" id="A0A4S8MSI2"/>
<feature type="coiled-coil region" evidence="1">
    <location>
        <begin position="190"/>
        <end position="217"/>
    </location>
</feature>
<name>A0A4S8MSI2_DENBC</name>
<reference evidence="3 4" key="1">
    <citation type="journal article" date="2019" name="Nat. Ecol. Evol.">
        <title>Megaphylogeny resolves global patterns of mushroom evolution.</title>
        <authorList>
            <person name="Varga T."/>
            <person name="Krizsan K."/>
            <person name="Foldi C."/>
            <person name="Dima B."/>
            <person name="Sanchez-Garcia M."/>
            <person name="Sanchez-Ramirez S."/>
            <person name="Szollosi G.J."/>
            <person name="Szarkandi J.G."/>
            <person name="Papp V."/>
            <person name="Albert L."/>
            <person name="Andreopoulos W."/>
            <person name="Angelini C."/>
            <person name="Antonin V."/>
            <person name="Barry K.W."/>
            <person name="Bougher N.L."/>
            <person name="Buchanan P."/>
            <person name="Buyck B."/>
            <person name="Bense V."/>
            <person name="Catcheside P."/>
            <person name="Chovatia M."/>
            <person name="Cooper J."/>
            <person name="Damon W."/>
            <person name="Desjardin D."/>
            <person name="Finy P."/>
            <person name="Geml J."/>
            <person name="Haridas S."/>
            <person name="Hughes K."/>
            <person name="Justo A."/>
            <person name="Karasinski D."/>
            <person name="Kautmanova I."/>
            <person name="Kiss B."/>
            <person name="Kocsube S."/>
            <person name="Kotiranta H."/>
            <person name="LaButti K.M."/>
            <person name="Lechner B.E."/>
            <person name="Liimatainen K."/>
            <person name="Lipzen A."/>
            <person name="Lukacs Z."/>
            <person name="Mihaltcheva S."/>
            <person name="Morgado L.N."/>
            <person name="Niskanen T."/>
            <person name="Noordeloos M.E."/>
            <person name="Ohm R.A."/>
            <person name="Ortiz-Santana B."/>
            <person name="Ovrebo C."/>
            <person name="Racz N."/>
            <person name="Riley R."/>
            <person name="Savchenko A."/>
            <person name="Shiryaev A."/>
            <person name="Soop K."/>
            <person name="Spirin V."/>
            <person name="Szebenyi C."/>
            <person name="Tomsovsky M."/>
            <person name="Tulloss R.E."/>
            <person name="Uehling J."/>
            <person name="Grigoriev I.V."/>
            <person name="Vagvolgyi C."/>
            <person name="Papp T."/>
            <person name="Martin F.M."/>
            <person name="Miettinen O."/>
            <person name="Hibbett D.S."/>
            <person name="Nagy L.G."/>
        </authorList>
    </citation>
    <scope>NUCLEOTIDE SEQUENCE [LARGE SCALE GENOMIC DNA]</scope>
    <source>
        <strain evidence="3 4">CBS 962.96</strain>
    </source>
</reference>
<evidence type="ECO:0000256" key="1">
    <source>
        <dbReference type="SAM" id="Coils"/>
    </source>
</evidence>
<evidence type="ECO:0000313" key="4">
    <source>
        <dbReference type="Proteomes" id="UP000297245"/>
    </source>
</evidence>
<feature type="compositionally biased region" description="Basic and acidic residues" evidence="2">
    <location>
        <begin position="1"/>
        <end position="15"/>
    </location>
</feature>